<accession>E5AF07</accession>
<organism evidence="1 2">
    <name type="scientific">Leptosphaeria maculans (strain JN3 / isolate v23.1.3 / race Av1-4-5-6-7-8)</name>
    <name type="common">Blackleg fungus</name>
    <name type="synonym">Phoma lingam</name>
    <dbReference type="NCBI Taxonomy" id="985895"/>
    <lineage>
        <taxon>Eukaryota</taxon>
        <taxon>Fungi</taxon>
        <taxon>Dikarya</taxon>
        <taxon>Ascomycota</taxon>
        <taxon>Pezizomycotina</taxon>
        <taxon>Dothideomycetes</taxon>
        <taxon>Pleosporomycetidae</taxon>
        <taxon>Pleosporales</taxon>
        <taxon>Pleosporineae</taxon>
        <taxon>Leptosphaeriaceae</taxon>
        <taxon>Plenodomus</taxon>
        <taxon>Plenodomus lingam/Leptosphaeria maculans species complex</taxon>
    </lineage>
</organism>
<gene>
    <name evidence="1" type="ORF">LEMA_P005830.1</name>
</gene>
<dbReference type="Proteomes" id="UP000002668">
    <property type="component" value="Genome"/>
</dbReference>
<dbReference type="InParanoid" id="E5AF07"/>
<reference evidence="2" key="1">
    <citation type="journal article" date="2011" name="Nat. Commun.">
        <title>Effector diversification within compartments of the Leptosphaeria maculans genome affected by Repeat-Induced Point mutations.</title>
        <authorList>
            <person name="Rouxel T."/>
            <person name="Grandaubert J."/>
            <person name="Hane J.K."/>
            <person name="Hoede C."/>
            <person name="van de Wouw A.P."/>
            <person name="Couloux A."/>
            <person name="Dominguez V."/>
            <person name="Anthouard V."/>
            <person name="Bally P."/>
            <person name="Bourras S."/>
            <person name="Cozijnsen A.J."/>
            <person name="Ciuffetti L.M."/>
            <person name="Degrave A."/>
            <person name="Dilmaghani A."/>
            <person name="Duret L."/>
            <person name="Fudal I."/>
            <person name="Goodwin S.B."/>
            <person name="Gout L."/>
            <person name="Glaser N."/>
            <person name="Linglin J."/>
            <person name="Kema G.H.J."/>
            <person name="Lapalu N."/>
            <person name="Lawrence C.B."/>
            <person name="May K."/>
            <person name="Meyer M."/>
            <person name="Ollivier B."/>
            <person name="Poulain J."/>
            <person name="Schoch C.L."/>
            <person name="Simon A."/>
            <person name="Spatafora J.W."/>
            <person name="Stachowiak A."/>
            <person name="Turgeon B.G."/>
            <person name="Tyler B.M."/>
            <person name="Vincent D."/>
            <person name="Weissenbach J."/>
            <person name="Amselem J."/>
            <person name="Quesneville H."/>
            <person name="Oliver R.P."/>
            <person name="Wincker P."/>
            <person name="Balesdent M.-H."/>
            <person name="Howlett B.J."/>
        </authorList>
    </citation>
    <scope>NUCLEOTIDE SEQUENCE [LARGE SCALE GENOMIC DNA]</scope>
    <source>
        <strain evidence="2">JN3 / isolate v23.1.3 / race Av1-4-5-6-7-8</strain>
    </source>
</reference>
<dbReference type="HOGENOM" id="CLU_1731805_0_0_1"/>
<keyword evidence="2" id="KW-1185">Reference proteome</keyword>
<proteinExistence type="predicted"/>
<name>E5AF07_LEPMJ</name>
<protein>
    <submittedName>
        <fullName evidence="1">Predicted protein</fullName>
    </submittedName>
</protein>
<evidence type="ECO:0000313" key="2">
    <source>
        <dbReference type="Proteomes" id="UP000002668"/>
    </source>
</evidence>
<sequence>MRATVRLQDAGKREWLQSQRVGLVICLYQSTSNSAGKAREIKGDKRVLIAEKYKRWPSLSLDSSWMSEMSKSVSGPGARRLVGHVQSDEKKYREASSYQHCHFSVLRHTALTSITTTAFAWNTHTRQILSPDMWDLEKAATVIFHFSVAAP</sequence>
<dbReference type="VEuPathDB" id="FungiDB:LEMA_P005830.1"/>
<dbReference type="EMBL" id="FP929139">
    <property type="protein sequence ID" value="CBY01796.1"/>
    <property type="molecule type" value="Genomic_DNA"/>
</dbReference>
<evidence type="ECO:0000313" key="1">
    <source>
        <dbReference type="EMBL" id="CBY01796.1"/>
    </source>
</evidence>
<dbReference type="AlphaFoldDB" id="E5AF07"/>